<organism evidence="2 3">
    <name type="scientific">Candidatus Komeilibacteria bacterium CG_4_10_14_0_2_um_filter_37_10</name>
    <dbReference type="NCBI Taxonomy" id="1974470"/>
    <lineage>
        <taxon>Bacteria</taxon>
        <taxon>Candidatus Komeiliibacteriota</taxon>
    </lineage>
</organism>
<reference evidence="3" key="1">
    <citation type="submission" date="2017-09" db="EMBL/GenBank/DDBJ databases">
        <title>Depth-based differentiation of microbial function through sediment-hosted aquifers and enrichment of novel symbionts in the deep terrestrial subsurface.</title>
        <authorList>
            <person name="Probst A.J."/>
            <person name="Ladd B."/>
            <person name="Jarett J.K."/>
            <person name="Geller-Mcgrath D.E."/>
            <person name="Sieber C.M.K."/>
            <person name="Emerson J.B."/>
            <person name="Anantharaman K."/>
            <person name="Thomas B.C."/>
            <person name="Malmstrom R."/>
            <person name="Stieglmeier M."/>
            <person name="Klingl A."/>
            <person name="Woyke T."/>
            <person name="Ryan C.M."/>
            <person name="Banfield J.F."/>
        </authorList>
    </citation>
    <scope>NUCLEOTIDE SEQUENCE [LARGE SCALE GENOMIC DNA]</scope>
</reference>
<dbReference type="Gene3D" id="3.40.830.10">
    <property type="entry name" value="LigB-like"/>
    <property type="match status" value="1"/>
</dbReference>
<dbReference type="SUPFAM" id="SSF53213">
    <property type="entry name" value="LigB-like"/>
    <property type="match status" value="1"/>
</dbReference>
<name>A0A2M7VEB8_9BACT</name>
<protein>
    <recommendedName>
        <fullName evidence="1">Extradiol ring-cleavage dioxygenase class III enzyme subunit B domain-containing protein</fullName>
    </recommendedName>
</protein>
<evidence type="ECO:0000313" key="3">
    <source>
        <dbReference type="Proteomes" id="UP000230405"/>
    </source>
</evidence>
<dbReference type="GO" id="GO:0016702">
    <property type="term" value="F:oxidoreductase activity, acting on single donors with incorporation of molecular oxygen, incorporation of two atoms of oxygen"/>
    <property type="evidence" value="ECO:0007669"/>
    <property type="project" value="UniProtKB-ARBA"/>
</dbReference>
<proteinExistence type="predicted"/>
<dbReference type="Pfam" id="PF02900">
    <property type="entry name" value="LigB"/>
    <property type="match status" value="1"/>
</dbReference>
<dbReference type="AlphaFoldDB" id="A0A2M7VEB8"/>
<evidence type="ECO:0000313" key="2">
    <source>
        <dbReference type="EMBL" id="PIZ98658.1"/>
    </source>
</evidence>
<dbReference type="Proteomes" id="UP000230405">
    <property type="component" value="Unassembled WGS sequence"/>
</dbReference>
<accession>A0A2M7VEB8</accession>
<evidence type="ECO:0000259" key="1">
    <source>
        <dbReference type="Pfam" id="PF02900"/>
    </source>
</evidence>
<dbReference type="InterPro" id="IPR004183">
    <property type="entry name" value="Xdiol_dOase_suB"/>
</dbReference>
<dbReference type="EMBL" id="PFPO01000073">
    <property type="protein sequence ID" value="PIZ98658.1"/>
    <property type="molecule type" value="Genomic_DNA"/>
</dbReference>
<feature type="domain" description="Extradiol ring-cleavage dioxygenase class III enzyme subunit B" evidence="1">
    <location>
        <begin position="8"/>
        <end position="195"/>
    </location>
</feature>
<dbReference type="GO" id="GO:0008198">
    <property type="term" value="F:ferrous iron binding"/>
    <property type="evidence" value="ECO:0007669"/>
    <property type="project" value="InterPro"/>
</dbReference>
<comment type="caution">
    <text evidence="2">The sequence shown here is derived from an EMBL/GenBank/DDBJ whole genome shotgun (WGS) entry which is preliminary data.</text>
</comment>
<gene>
    <name evidence="2" type="ORF">COX77_03975</name>
</gene>
<sequence length="258" mass="28987">MSLVYSSILPHPPLLVPFFLTKNKLLLKNLLVSINQVKESIYHKNLDTIIIIAPHTQLVSGTIEINIANQFTLDFSSFGDLSTYKNYPSDLDLIGLLHDSDVKNLSFQYQDRVNYDYAIPLALLDNNLAVKYVLIGVNNCSDEQITSFATSLTNILHVEKKRVGMIISGDLSHQIEKSNSKLKLLAADNLILDWLKNKESFINSNQLLTSHEFSQAGICLYQPLLLGLTILSNINYQCNILRTDSLAGINYLIAEFII</sequence>